<feature type="compositionally biased region" description="Basic and acidic residues" evidence="1">
    <location>
        <begin position="420"/>
        <end position="431"/>
    </location>
</feature>
<proteinExistence type="predicted"/>
<evidence type="ECO:0000313" key="3">
    <source>
        <dbReference type="Proteomes" id="UP000469890"/>
    </source>
</evidence>
<feature type="compositionally biased region" description="Polar residues" evidence="1">
    <location>
        <begin position="114"/>
        <end position="123"/>
    </location>
</feature>
<reference evidence="2 3" key="1">
    <citation type="submission" date="2019-09" db="EMBL/GenBank/DDBJ databases">
        <authorList>
            <consortium name="DOE Joint Genome Institute"/>
            <person name="Mondo S.J."/>
            <person name="Navarro-Mendoza M.I."/>
            <person name="Perez-Arques C."/>
            <person name="Panchal S."/>
            <person name="Nicolas F.E."/>
            <person name="Ganguly P."/>
            <person name="Pangilinan J."/>
            <person name="Grigoriev I."/>
            <person name="Heitman J."/>
            <person name="Sanya K."/>
            <person name="Garre V."/>
        </authorList>
    </citation>
    <scope>NUCLEOTIDE SEQUENCE [LARGE SCALE GENOMIC DNA]</scope>
    <source>
        <strain evidence="2 3">MU402</strain>
    </source>
</reference>
<sequence>MSTQGPRAIDNDLYQLYTDIQLRDVENDATMSLSEKEQLTAILMSFREIDGNVSYPIFQEIFQNSTRHRTGNDQEPLVAYTQPIEREVLDTAITESVTVVPESHQTDNLTIEHTPRVKSTSKATRVGPVTTRSQVSRNENHAASIDNHLEHVEYHSSPSTGEHKQRIENRATVNDTLSSVNEILARQSRGFYIKSHKYKNSITSFVNMKATSIVEKRLDQILLPSPRKELQFIKDQPQRSCAVFRARMNTVNEPKTAEEKAFLETFDVRDVMQVYKKPMNDFISLLSLGYCKSPINKCRKMLCAYQIGKITDQLLRASPHDDKEKLETSLFRHLNAAITKNRMIYCSFTSLCVNSLYLVEHVGVHALFVPEVISSDTLKKMDKLKLMSLAKHLNDEWPPQFKKLARLTYYGEVVVSRSHSDDTTSENHEAYPGHFLNTI</sequence>
<dbReference type="EMBL" id="JAAECE010000004">
    <property type="protein sequence ID" value="KAF1801651.1"/>
    <property type="molecule type" value="Genomic_DNA"/>
</dbReference>
<feature type="region of interest" description="Disordered" evidence="1">
    <location>
        <begin position="114"/>
        <end position="148"/>
    </location>
</feature>
<evidence type="ECO:0000256" key="1">
    <source>
        <dbReference type="SAM" id="MobiDB-lite"/>
    </source>
</evidence>
<accession>A0A8H4BGK4</accession>
<name>A0A8H4BGK4_MUCCL</name>
<feature type="region of interest" description="Disordered" evidence="1">
    <location>
        <begin position="420"/>
        <end position="439"/>
    </location>
</feature>
<organism evidence="2 3">
    <name type="scientific">Mucor circinelloides f. lusitanicus</name>
    <name type="common">Mucor racemosus var. lusitanicus</name>
    <dbReference type="NCBI Taxonomy" id="29924"/>
    <lineage>
        <taxon>Eukaryota</taxon>
        <taxon>Fungi</taxon>
        <taxon>Fungi incertae sedis</taxon>
        <taxon>Mucoromycota</taxon>
        <taxon>Mucoromycotina</taxon>
        <taxon>Mucoromycetes</taxon>
        <taxon>Mucorales</taxon>
        <taxon>Mucorineae</taxon>
        <taxon>Mucoraceae</taxon>
        <taxon>Mucor</taxon>
    </lineage>
</organism>
<comment type="caution">
    <text evidence="2">The sequence shown here is derived from an EMBL/GenBank/DDBJ whole genome shotgun (WGS) entry which is preliminary data.</text>
</comment>
<gene>
    <name evidence="2" type="ORF">FB192DRAFT_1435731</name>
</gene>
<protein>
    <submittedName>
        <fullName evidence="2">Uncharacterized protein</fullName>
    </submittedName>
</protein>
<dbReference type="AlphaFoldDB" id="A0A8H4BGK4"/>
<dbReference type="Proteomes" id="UP000469890">
    <property type="component" value="Unassembled WGS sequence"/>
</dbReference>
<evidence type="ECO:0000313" key="2">
    <source>
        <dbReference type="EMBL" id="KAF1801651.1"/>
    </source>
</evidence>